<name>A0ACC0DFG0_9PEZI</name>
<reference evidence="1 2" key="1">
    <citation type="journal article" date="2022" name="New Phytol.">
        <title>Ecological generalism drives hyperdiversity of secondary metabolite gene clusters in xylarialean endophytes.</title>
        <authorList>
            <person name="Franco M.E.E."/>
            <person name="Wisecaver J.H."/>
            <person name="Arnold A.E."/>
            <person name="Ju Y.M."/>
            <person name="Slot J.C."/>
            <person name="Ahrendt S."/>
            <person name="Moore L.P."/>
            <person name="Eastman K.E."/>
            <person name="Scott K."/>
            <person name="Konkel Z."/>
            <person name="Mondo S.J."/>
            <person name="Kuo A."/>
            <person name="Hayes R.D."/>
            <person name="Haridas S."/>
            <person name="Andreopoulos B."/>
            <person name="Riley R."/>
            <person name="LaButti K."/>
            <person name="Pangilinan J."/>
            <person name="Lipzen A."/>
            <person name="Amirebrahimi M."/>
            <person name="Yan J."/>
            <person name="Adam C."/>
            <person name="Keymanesh K."/>
            <person name="Ng V."/>
            <person name="Louie K."/>
            <person name="Northen T."/>
            <person name="Drula E."/>
            <person name="Henrissat B."/>
            <person name="Hsieh H.M."/>
            <person name="Youens-Clark K."/>
            <person name="Lutzoni F."/>
            <person name="Miadlikowska J."/>
            <person name="Eastwood D.C."/>
            <person name="Hamelin R.C."/>
            <person name="Grigoriev I.V."/>
            <person name="U'Ren J.M."/>
        </authorList>
    </citation>
    <scope>NUCLEOTIDE SEQUENCE [LARGE SCALE GENOMIC DNA]</scope>
    <source>
        <strain evidence="1 2">ER1909</strain>
    </source>
</reference>
<sequence>MNNAPIATILAAQNPHPNFGYFHGLVPNLNVTGWVPKEQEDRVKSGRRLQGVKVAQNAMSPNKRVLVSKFNGGVCMTEVTPANGVIMCGMVFETQGSYWRHQRDIHVGAIDSPRAASISTHEAVAGELAMRKFVLTGGWRNALFTREPGYGPRTTAAAKIGPIADYYETRARTDEAFAKRWGRAFHREHGQPRYIEPFARMPKKQRTRVHLIRNEERNEENDEVPDDTDDEIAVIEVTKGTQGPRGEAALPIHQDIDQPPHQVPPVLPDLNPAPAVPMPSPLDHIYVPIDDQNKSSAPVDPSSEQSAIEEYPDDIEIKVEPENELMFHDRHNSSSASFLPDLIGAANDEFHNSAEQIIETGLTCGSGAGVDEDAGIGDTEDRSAAIAQEVNNNSATVKQHLKRKRELDIYMF</sequence>
<gene>
    <name evidence="1" type="ORF">F4821DRAFT_226454</name>
</gene>
<comment type="caution">
    <text evidence="1">The sequence shown here is derived from an EMBL/GenBank/DDBJ whole genome shotgun (WGS) entry which is preliminary data.</text>
</comment>
<organism evidence="1 2">
    <name type="scientific">Hypoxylon rubiginosum</name>
    <dbReference type="NCBI Taxonomy" id="110542"/>
    <lineage>
        <taxon>Eukaryota</taxon>
        <taxon>Fungi</taxon>
        <taxon>Dikarya</taxon>
        <taxon>Ascomycota</taxon>
        <taxon>Pezizomycotina</taxon>
        <taxon>Sordariomycetes</taxon>
        <taxon>Xylariomycetidae</taxon>
        <taxon>Xylariales</taxon>
        <taxon>Hypoxylaceae</taxon>
        <taxon>Hypoxylon</taxon>
    </lineage>
</organism>
<protein>
    <submittedName>
        <fullName evidence="1">Uncharacterized protein</fullName>
    </submittedName>
</protein>
<dbReference type="EMBL" id="MU394286">
    <property type="protein sequence ID" value="KAI6091592.1"/>
    <property type="molecule type" value="Genomic_DNA"/>
</dbReference>
<proteinExistence type="predicted"/>
<accession>A0ACC0DFG0</accession>
<keyword evidence="2" id="KW-1185">Reference proteome</keyword>
<dbReference type="Proteomes" id="UP001497680">
    <property type="component" value="Unassembled WGS sequence"/>
</dbReference>
<evidence type="ECO:0000313" key="1">
    <source>
        <dbReference type="EMBL" id="KAI6091592.1"/>
    </source>
</evidence>
<evidence type="ECO:0000313" key="2">
    <source>
        <dbReference type="Proteomes" id="UP001497680"/>
    </source>
</evidence>